<dbReference type="GO" id="GO:0005874">
    <property type="term" value="C:microtubule"/>
    <property type="evidence" value="ECO:0007669"/>
    <property type="project" value="UniProtKB-KW"/>
</dbReference>
<protein>
    <recommendedName>
        <fullName evidence="15">CAP-Gly domain-containing protein</fullName>
    </recommendedName>
</protein>
<dbReference type="SMART" id="SM01052">
    <property type="entry name" value="CAP_GLY"/>
    <property type="match status" value="1"/>
</dbReference>
<dbReference type="Pfam" id="PF01302">
    <property type="entry name" value="CAP_GLY"/>
    <property type="match status" value="1"/>
</dbReference>
<dbReference type="Gene3D" id="2.30.30.190">
    <property type="entry name" value="CAP Gly-rich-like domain"/>
    <property type="match status" value="1"/>
</dbReference>
<dbReference type="Proteomes" id="UP001220324">
    <property type="component" value="Unassembled WGS sequence"/>
</dbReference>
<evidence type="ECO:0000256" key="7">
    <source>
        <dbReference type="ARBA" id="ARBA00022701"/>
    </source>
</evidence>
<keyword evidence="12" id="KW-0131">Cell cycle</keyword>
<dbReference type="InterPro" id="IPR022157">
    <property type="entry name" value="Dynactin"/>
</dbReference>
<name>A0AAD6CVD1_9EURO</name>
<feature type="compositionally biased region" description="Acidic residues" evidence="14">
    <location>
        <begin position="245"/>
        <end position="259"/>
    </location>
</feature>
<dbReference type="GO" id="GO:0005814">
    <property type="term" value="C:centriole"/>
    <property type="evidence" value="ECO:0007669"/>
    <property type="project" value="UniProtKB-SubCell"/>
</dbReference>
<sequence length="1379" mass="153898">MSGQDISPGSVITLTDGRQATVRFIGSTHFAAGDWIGVELTDATGKNDGAVQGERYFDCEAGYGMFIRPTAVGAVLPQAPRESKQRSRAGTNATTGRPSISTAAKKPPGVPPSAAKRQSVNGSTPTPAPKMGARSSLRSPTKSPTKQLSSGAPARPSMGGASRTSTVASNRPRPAPTTRASVGPSSTPAAPRSSRPSVSGSTRTSRPSSQANVSAPGLSKRPSVRQAAPTKASDGEAGTSGPSEEPTDVESLDAEDGPQDTEMAPPPAAKPPRQSMTAARPAAARPGAATSTTQRQAQSAAVSRELEELQTKLRVMEKKRSDDREKMKALEQLQSERDKFESIIQKLQAKYQPQQMEITDLRKKLRDTEARLEELDRMQAEHESLMEMAGLDREMAEETADAFKHECDALRSKMEELQLEVEVLREENEEFSQVTSPEERSSHGWLQMEKTNERLREALIRLRDMTQQQEADLKDQIKELEQDLEEYSAVKSDFEATKEKLLVAETNVDDLKQQLETALGAEEMIEELADKNMRYQEEISELKAAIEDLEALREISDELEYTHIETEKQLQEEIDYRDGVFSEQSRKITQQDEVIEDLEYTLSRFRELVTNLQADLEDMRASQQISEAEATDLTTRSRAMMDLNMKLHASVSKAQTKSIDVELKRMEAEEAAQHLSIVKLYLPEYYEGERNAVLALLRFQRVSFKAAVMSGTIRERIAEQSAISSHEEIFHALEVSEHLLWISTVCDRFVTYINACTPEQFNSTKAALFEMEPVERTLNFWIENLKKNEVNMAKFAVELQRSIALIAHLAETLLPSSPENFAGELSMRANLSQSYLDHAATAIARLKALIQSKLPAPKEAGEKNEGNQDKEGSEGDDVDTSNEEITFAFNKLDAFVSHARGYKVAMGKIHRAVEDLRSRSLVLPEQADEPFKKTEDFTRGLSELARKLGEAVVSLTSDEGRVEPYTLQEILDSMSLASTAFVQGSDTPTESNDPLSLLVNKLRDLASQLEELDSISTDLSKTTEFERGAFPWIARAEELKSNKTISPDADEEIRRLKNEVHEVSTALGVKDNTLEEQGIKIELLESRMKEASKKASMVKDLEAKIEESQNMSAELEKTVERQKKELQTAEAERDEYKNRLERMKRVSGTAGVTATAGGLVIDNEASLAAMHENESLRAEVESLQSAVRYLREENRRANHMDPYSVQRSTDMYAWLDAPLTRTTPTIEQEKIQRTALESRDVFTHLLKLTKDSHVPDLKSTMVPQASEEDVINRNAWRPSKSRLRYQVLRQRENFEHWSEWRDDIVNHEREQDRLAAAKRERALRDRMPKHAHKASVEFPQGLGHGMMGRAWQILGMQNSRKNGATGGPAPDGVEIVSSE</sequence>
<keyword evidence="11" id="KW-0206">Cytoskeleton</keyword>
<reference evidence="16 17" key="1">
    <citation type="journal article" date="2023" name="IMA Fungus">
        <title>Comparative genomic study of the Penicillium genus elucidates a diverse pangenome and 15 lateral gene transfer events.</title>
        <authorList>
            <person name="Petersen C."/>
            <person name="Sorensen T."/>
            <person name="Nielsen M.R."/>
            <person name="Sondergaard T.E."/>
            <person name="Sorensen J.L."/>
            <person name="Fitzpatrick D.A."/>
            <person name="Frisvad J.C."/>
            <person name="Nielsen K.L."/>
        </authorList>
    </citation>
    <scope>NUCLEOTIDE SEQUENCE [LARGE SCALE GENOMIC DNA]</scope>
    <source>
        <strain evidence="16 17">IBT 35679</strain>
    </source>
</reference>
<dbReference type="GO" id="GO:0000132">
    <property type="term" value="P:establishment of mitotic spindle orientation"/>
    <property type="evidence" value="ECO:0007669"/>
    <property type="project" value="TreeGrafter"/>
</dbReference>
<evidence type="ECO:0000256" key="8">
    <source>
        <dbReference type="ARBA" id="ARBA00022776"/>
    </source>
</evidence>
<dbReference type="GO" id="GO:0000743">
    <property type="term" value="P:nuclear migration involved in conjugation with cellular fusion"/>
    <property type="evidence" value="ECO:0007669"/>
    <property type="project" value="TreeGrafter"/>
</dbReference>
<comment type="subcellular location">
    <subcellularLocation>
        <location evidence="3">Cytoplasm</location>
        <location evidence="3">Cell cortex</location>
    </subcellularLocation>
    <subcellularLocation>
        <location evidence="1">Cytoplasm</location>
        <location evidence="1">Cytoskeleton</location>
        <location evidence="1">Microtubule organizing center</location>
        <location evidence="1">Centrosome</location>
        <location evidence="1">Centriole</location>
    </subcellularLocation>
    <subcellularLocation>
        <location evidence="2">Cytoplasm</location>
        <location evidence="2">Cytoskeleton</location>
        <location evidence="2">Spindle</location>
    </subcellularLocation>
</comment>
<evidence type="ECO:0000256" key="4">
    <source>
        <dbReference type="ARBA" id="ARBA00011010"/>
    </source>
</evidence>
<keyword evidence="17" id="KW-1185">Reference proteome</keyword>
<dbReference type="PROSITE" id="PS50245">
    <property type="entry name" value="CAP_GLY_2"/>
    <property type="match status" value="1"/>
</dbReference>
<dbReference type="PROSITE" id="PS00845">
    <property type="entry name" value="CAP_GLY_1"/>
    <property type="match status" value="1"/>
</dbReference>
<keyword evidence="9" id="KW-0243">Dynein</keyword>
<feature type="compositionally biased region" description="Polar residues" evidence="14">
    <location>
        <begin position="136"/>
        <end position="150"/>
    </location>
</feature>
<feature type="region of interest" description="Disordered" evidence="14">
    <location>
        <begin position="855"/>
        <end position="880"/>
    </location>
</feature>
<comment type="caution">
    <text evidence="16">The sequence shown here is derived from an EMBL/GenBank/DDBJ whole genome shotgun (WGS) entry which is preliminary data.</text>
</comment>
<feature type="region of interest" description="Disordered" evidence="14">
    <location>
        <begin position="1359"/>
        <end position="1379"/>
    </location>
</feature>
<feature type="coiled-coil region" evidence="13">
    <location>
        <begin position="1074"/>
        <end position="1146"/>
    </location>
</feature>
<feature type="compositionally biased region" description="Low complexity" evidence="14">
    <location>
        <begin position="183"/>
        <end position="209"/>
    </location>
</feature>
<keyword evidence="6" id="KW-0132">Cell division</keyword>
<organism evidence="16 17">
    <name type="scientific">Penicillium frequentans</name>
    <dbReference type="NCBI Taxonomy" id="3151616"/>
    <lineage>
        <taxon>Eukaryota</taxon>
        <taxon>Fungi</taxon>
        <taxon>Dikarya</taxon>
        <taxon>Ascomycota</taxon>
        <taxon>Pezizomycotina</taxon>
        <taxon>Eurotiomycetes</taxon>
        <taxon>Eurotiomycetidae</taxon>
        <taxon>Eurotiales</taxon>
        <taxon>Aspergillaceae</taxon>
        <taxon>Penicillium</taxon>
    </lineage>
</organism>
<dbReference type="InterPro" id="IPR000938">
    <property type="entry name" value="CAP-Gly_domain"/>
</dbReference>
<evidence type="ECO:0000256" key="3">
    <source>
        <dbReference type="ARBA" id="ARBA00004544"/>
    </source>
</evidence>
<evidence type="ECO:0000256" key="10">
    <source>
        <dbReference type="ARBA" id="ARBA00023054"/>
    </source>
</evidence>
<evidence type="ECO:0000256" key="2">
    <source>
        <dbReference type="ARBA" id="ARBA00004186"/>
    </source>
</evidence>
<evidence type="ECO:0000256" key="11">
    <source>
        <dbReference type="ARBA" id="ARBA00023212"/>
    </source>
</evidence>
<evidence type="ECO:0000313" key="16">
    <source>
        <dbReference type="EMBL" id="KAJ5540890.1"/>
    </source>
</evidence>
<dbReference type="InterPro" id="IPR036859">
    <property type="entry name" value="CAP-Gly_dom_sf"/>
</dbReference>
<dbReference type="SUPFAM" id="SSF74924">
    <property type="entry name" value="Cap-Gly domain"/>
    <property type="match status" value="1"/>
</dbReference>
<dbReference type="Pfam" id="PF12455">
    <property type="entry name" value="Dynactin"/>
    <property type="match status" value="1"/>
</dbReference>
<dbReference type="GO" id="GO:0005819">
    <property type="term" value="C:spindle"/>
    <property type="evidence" value="ECO:0007669"/>
    <property type="project" value="UniProtKB-SubCell"/>
</dbReference>
<feature type="compositionally biased region" description="Low complexity" evidence="14">
    <location>
        <begin position="278"/>
        <end position="289"/>
    </location>
</feature>
<evidence type="ECO:0000256" key="5">
    <source>
        <dbReference type="ARBA" id="ARBA00022490"/>
    </source>
</evidence>
<accession>A0AAD6CVD1</accession>
<keyword evidence="7" id="KW-0493">Microtubule</keyword>
<dbReference type="GO" id="GO:0030286">
    <property type="term" value="C:dynein complex"/>
    <property type="evidence" value="ECO:0007669"/>
    <property type="project" value="UniProtKB-KW"/>
</dbReference>
<evidence type="ECO:0000256" key="13">
    <source>
        <dbReference type="SAM" id="Coils"/>
    </source>
</evidence>
<proteinExistence type="inferred from homology"/>
<keyword evidence="10 13" id="KW-0175">Coiled coil</keyword>
<evidence type="ECO:0000256" key="1">
    <source>
        <dbReference type="ARBA" id="ARBA00004114"/>
    </source>
</evidence>
<dbReference type="PANTHER" id="PTHR18916">
    <property type="entry name" value="DYNACTIN 1-RELATED MICROTUBULE-BINDING"/>
    <property type="match status" value="1"/>
</dbReference>
<gene>
    <name evidence="16" type="ORF">N7494_005966</name>
</gene>
<feature type="compositionally biased region" description="Basic and acidic residues" evidence="14">
    <location>
        <begin position="859"/>
        <end position="873"/>
    </location>
</feature>
<feature type="compositionally biased region" description="Polar residues" evidence="14">
    <location>
        <begin position="290"/>
        <end position="301"/>
    </location>
</feature>
<feature type="region of interest" description="Disordered" evidence="14">
    <location>
        <begin position="77"/>
        <end position="305"/>
    </location>
</feature>
<evidence type="ECO:0000259" key="15">
    <source>
        <dbReference type="PROSITE" id="PS50245"/>
    </source>
</evidence>
<evidence type="ECO:0000256" key="14">
    <source>
        <dbReference type="SAM" id="MobiDB-lite"/>
    </source>
</evidence>
<keyword evidence="5" id="KW-0963">Cytoplasm</keyword>
<evidence type="ECO:0000313" key="17">
    <source>
        <dbReference type="Proteomes" id="UP001220324"/>
    </source>
</evidence>
<evidence type="ECO:0000256" key="12">
    <source>
        <dbReference type="ARBA" id="ARBA00023306"/>
    </source>
</evidence>
<dbReference type="GO" id="GO:0051301">
    <property type="term" value="P:cell division"/>
    <property type="evidence" value="ECO:0007669"/>
    <property type="project" value="UniProtKB-KW"/>
</dbReference>
<dbReference type="PANTHER" id="PTHR18916:SF6">
    <property type="entry name" value="DYNACTIN SUBUNIT 1"/>
    <property type="match status" value="1"/>
</dbReference>
<evidence type="ECO:0000256" key="9">
    <source>
        <dbReference type="ARBA" id="ARBA00023017"/>
    </source>
</evidence>
<comment type="similarity">
    <text evidence="4">Belongs to the dynactin 150 kDa subunit family.</text>
</comment>
<feature type="compositionally biased region" description="Polar residues" evidence="14">
    <location>
        <begin position="88"/>
        <end position="102"/>
    </location>
</feature>
<dbReference type="GO" id="GO:0051286">
    <property type="term" value="C:cell tip"/>
    <property type="evidence" value="ECO:0007669"/>
    <property type="project" value="TreeGrafter"/>
</dbReference>
<feature type="coiled-coil region" evidence="13">
    <location>
        <begin position="595"/>
        <end position="622"/>
    </location>
</feature>
<dbReference type="EMBL" id="JAQIZZ010000005">
    <property type="protein sequence ID" value="KAJ5540890.1"/>
    <property type="molecule type" value="Genomic_DNA"/>
</dbReference>
<keyword evidence="8" id="KW-0498">Mitosis</keyword>
<feature type="compositionally biased region" description="Polar residues" evidence="14">
    <location>
        <begin position="116"/>
        <end position="125"/>
    </location>
</feature>
<dbReference type="GO" id="GO:0005816">
    <property type="term" value="C:spindle pole body"/>
    <property type="evidence" value="ECO:0007669"/>
    <property type="project" value="TreeGrafter"/>
</dbReference>
<feature type="domain" description="CAP-Gly" evidence="15">
    <location>
        <begin position="26"/>
        <end position="68"/>
    </location>
</feature>
<evidence type="ECO:0000256" key="6">
    <source>
        <dbReference type="ARBA" id="ARBA00022618"/>
    </source>
</evidence>